<dbReference type="PANTHER" id="PTHR48228:SF5">
    <property type="entry name" value="ALPHA-METHYLACYL-COA RACEMASE"/>
    <property type="match status" value="1"/>
</dbReference>
<dbReference type="AlphaFoldDB" id="A0A812ZR60"/>
<dbReference type="SUPFAM" id="SSF89796">
    <property type="entry name" value="CoA-transferase family III (CaiB/BaiF)"/>
    <property type="match status" value="1"/>
</dbReference>
<dbReference type="Proteomes" id="UP000601435">
    <property type="component" value="Unassembled WGS sequence"/>
</dbReference>
<evidence type="ECO:0000256" key="1">
    <source>
        <dbReference type="ARBA" id="ARBA00008383"/>
    </source>
</evidence>
<gene>
    <name evidence="2" type="primary">fldA</name>
    <name evidence="2" type="ORF">SNEC2469_LOCUS25045</name>
</gene>
<evidence type="ECO:0000313" key="2">
    <source>
        <dbReference type="EMBL" id="CAE7834989.1"/>
    </source>
</evidence>
<dbReference type="InterPro" id="IPR003673">
    <property type="entry name" value="CoA-Trfase_fam_III"/>
</dbReference>
<proteinExistence type="inferred from homology"/>
<name>A0A812ZR60_9DINO</name>
<dbReference type="InterPro" id="IPR050509">
    <property type="entry name" value="CoA-transferase_III"/>
</dbReference>
<protein>
    <submittedName>
        <fullName evidence="2">FldA protein</fullName>
    </submittedName>
</protein>
<dbReference type="Pfam" id="PF02515">
    <property type="entry name" value="CoA_transf_3"/>
    <property type="match status" value="1"/>
</dbReference>
<organism evidence="2 3">
    <name type="scientific">Symbiodinium necroappetens</name>
    <dbReference type="NCBI Taxonomy" id="1628268"/>
    <lineage>
        <taxon>Eukaryota</taxon>
        <taxon>Sar</taxon>
        <taxon>Alveolata</taxon>
        <taxon>Dinophyceae</taxon>
        <taxon>Suessiales</taxon>
        <taxon>Symbiodiniaceae</taxon>
        <taxon>Symbiodinium</taxon>
    </lineage>
</organism>
<dbReference type="InterPro" id="IPR044855">
    <property type="entry name" value="CoA-Trfase_III_dom3_sf"/>
</dbReference>
<comment type="similarity">
    <text evidence="1">Belongs to the CoA-transferase III family.</text>
</comment>
<dbReference type="Gene3D" id="3.40.50.10540">
    <property type="entry name" value="Crotonobetainyl-coa:carnitine coa-transferase, domain 1"/>
    <property type="match status" value="1"/>
</dbReference>
<dbReference type="OrthoDB" id="421515at2759"/>
<reference evidence="2" key="1">
    <citation type="submission" date="2021-02" db="EMBL/GenBank/DDBJ databases">
        <authorList>
            <person name="Dougan E. K."/>
            <person name="Rhodes N."/>
            <person name="Thang M."/>
            <person name="Chan C."/>
        </authorList>
    </citation>
    <scope>NUCLEOTIDE SEQUENCE</scope>
</reference>
<dbReference type="EMBL" id="CAJNJA010049029">
    <property type="protein sequence ID" value="CAE7834989.1"/>
    <property type="molecule type" value="Genomic_DNA"/>
</dbReference>
<sequence length="421" mass="44985">MTTSLLEGIRVVELATALQGPLAAQYLSDHGATVIKIEPPTGDASRFVGVYPSPGHAEQVRGSQFISANRGKLSVCLDLKTPFGHNAAATLVATADVFLTNLRQPALERLALDADTLEKRHPDLIYARATGFGPFGPDADKAMIDGAAQARGGITALSGSSVSPTPPGCMLADTSGALTLALGVLTGLTGRLLTGHAHRVDTSALGTQLYLQSWELQHAMLGGEKSTAAGAHHALLNGLYGVYQTSDEGQLFIGVFQEFGAWQRFWTFAGLPEVGEDQRWNDLAQQFTIDEATLEQLRAYATEAIAAKGTEEWTDFLAREPRIIWEQVRDFDGVFADPQNIANRHIASLNIDAHSETTPTVGNPVMVGGNPCDEYAPPPGIGDHTMDILSGVGISSAEINRHINHCHFLRSSQNVNTEGVQ</sequence>
<dbReference type="InterPro" id="IPR023606">
    <property type="entry name" value="CoA-Trfase_III_dom_1_sf"/>
</dbReference>
<dbReference type="Gene3D" id="3.30.1540.10">
    <property type="entry name" value="formyl-coa transferase, domain 3"/>
    <property type="match status" value="1"/>
</dbReference>
<keyword evidence="3" id="KW-1185">Reference proteome</keyword>
<accession>A0A812ZR60</accession>
<evidence type="ECO:0000313" key="3">
    <source>
        <dbReference type="Proteomes" id="UP000601435"/>
    </source>
</evidence>
<dbReference type="GO" id="GO:0003824">
    <property type="term" value="F:catalytic activity"/>
    <property type="evidence" value="ECO:0007669"/>
    <property type="project" value="InterPro"/>
</dbReference>
<dbReference type="PANTHER" id="PTHR48228">
    <property type="entry name" value="SUCCINYL-COA--D-CITRAMALATE COA-TRANSFERASE"/>
    <property type="match status" value="1"/>
</dbReference>
<comment type="caution">
    <text evidence="2">The sequence shown here is derived from an EMBL/GenBank/DDBJ whole genome shotgun (WGS) entry which is preliminary data.</text>
</comment>